<protein>
    <recommendedName>
        <fullName evidence="3">Chorismate pyruvate-lyase</fullName>
    </recommendedName>
</protein>
<dbReference type="Gene3D" id="3.40.1410.10">
    <property type="entry name" value="Chorismate lyase-like"/>
    <property type="match status" value="1"/>
</dbReference>
<dbReference type="EMBL" id="WNKV01000005">
    <property type="protein sequence ID" value="MTW16176.1"/>
    <property type="molecule type" value="Genomic_DNA"/>
</dbReference>
<dbReference type="RefSeq" id="WP_111385931.1">
    <property type="nucleotide sequence ID" value="NZ_WNKV01000005.1"/>
</dbReference>
<accession>A0A327K445</accession>
<dbReference type="InterPro" id="IPR028978">
    <property type="entry name" value="Chorismate_lyase_/UTRA_dom_sf"/>
</dbReference>
<organism evidence="1 2">
    <name type="scientific">Rhodoplanes serenus</name>
    <dbReference type="NCBI Taxonomy" id="200615"/>
    <lineage>
        <taxon>Bacteria</taxon>
        <taxon>Pseudomonadati</taxon>
        <taxon>Pseudomonadota</taxon>
        <taxon>Alphaproteobacteria</taxon>
        <taxon>Hyphomicrobiales</taxon>
        <taxon>Nitrobacteraceae</taxon>
        <taxon>Rhodoplanes</taxon>
    </lineage>
</organism>
<dbReference type="SUPFAM" id="SSF64288">
    <property type="entry name" value="Chorismate lyase-like"/>
    <property type="match status" value="1"/>
</dbReference>
<evidence type="ECO:0008006" key="3">
    <source>
        <dbReference type="Google" id="ProtNLM"/>
    </source>
</evidence>
<sequence>MMSVVMEDGTAVDTAVARRLRAVAALSGRILASRLATVALQGWCRECGLADGPPSVRLAAGASPEPLDADSLRALGGDAAGTAFRRVEIRIGGLAVADAHNWYFPARLTAEMRGRLTTDCPFGEAVEALQPRRRTVLVRRAGPEVLVDAPPAARPAHVLEHRAVMELADGTPIALVHERFRAVLVW</sequence>
<dbReference type="Proteomes" id="UP000438991">
    <property type="component" value="Unassembled WGS sequence"/>
</dbReference>
<evidence type="ECO:0000313" key="1">
    <source>
        <dbReference type="EMBL" id="MTW16176.1"/>
    </source>
</evidence>
<dbReference type="AlphaFoldDB" id="A0A327K445"/>
<name>A0A327K445_9BRAD</name>
<comment type="caution">
    <text evidence="1">The sequence shown here is derived from an EMBL/GenBank/DDBJ whole genome shotgun (WGS) entry which is preliminary data.</text>
</comment>
<reference evidence="1 2" key="1">
    <citation type="submission" date="2019-11" db="EMBL/GenBank/DDBJ databases">
        <title>Whole-genome sequence of Rhodoplanes serenus DSM 18633, type strain.</title>
        <authorList>
            <person name="Kyndt J.A."/>
            <person name="Meyer T.E."/>
        </authorList>
    </citation>
    <scope>NUCLEOTIDE SEQUENCE [LARGE SCALE GENOMIC DNA]</scope>
    <source>
        <strain evidence="1 2">DSM 18633</strain>
    </source>
</reference>
<evidence type="ECO:0000313" key="2">
    <source>
        <dbReference type="Proteomes" id="UP000438991"/>
    </source>
</evidence>
<gene>
    <name evidence="1" type="ORF">GJ689_08140</name>
</gene>
<proteinExistence type="predicted"/>